<dbReference type="EMBL" id="JAWHQM010000071">
    <property type="protein sequence ID" value="KAK5636478.1"/>
    <property type="molecule type" value="Genomic_DNA"/>
</dbReference>
<proteinExistence type="predicted"/>
<keyword evidence="2" id="KW-1185">Reference proteome</keyword>
<evidence type="ECO:0000313" key="1">
    <source>
        <dbReference type="EMBL" id="KAK5636478.1"/>
    </source>
</evidence>
<sequence length="171" mass="18343">MTYSALNRVTCAKAIGILVIAGVFFNSQLQGCEAAVIETTAVTTTTTSSSINPWPTDTIYTFSSQSECITTATGAPESECLLAATIREDDPGFVKNWCGHKSWIITETRTLTVDCEGCNTLSVSARRGGCPLGGHHSRPTTAEPTPYYLYRWACATSEASQPTIATYTPVE</sequence>
<dbReference type="Proteomes" id="UP001305414">
    <property type="component" value="Unassembled WGS sequence"/>
</dbReference>
<name>A0AAN7UW31_9PEZI</name>
<evidence type="ECO:0000313" key="2">
    <source>
        <dbReference type="Proteomes" id="UP001305414"/>
    </source>
</evidence>
<reference evidence="1 2" key="1">
    <citation type="submission" date="2023-10" db="EMBL/GenBank/DDBJ databases">
        <title>Draft genome sequence of Xylaria bambusicola isolate GMP-LS, the root and basal stem rot pathogen of sugarcane in Indonesia.</title>
        <authorList>
            <person name="Selvaraj P."/>
            <person name="Muralishankar V."/>
            <person name="Muruganantham S."/>
            <person name="Sp S."/>
            <person name="Haryani S."/>
            <person name="Lau K.J.X."/>
            <person name="Naqvi N.I."/>
        </authorList>
    </citation>
    <scope>NUCLEOTIDE SEQUENCE [LARGE SCALE GENOMIC DNA]</scope>
    <source>
        <strain evidence="1">GMP-LS</strain>
    </source>
</reference>
<dbReference type="AlphaFoldDB" id="A0AAN7UW31"/>
<gene>
    <name evidence="1" type="ORF">RRF57_012190</name>
</gene>
<accession>A0AAN7UW31</accession>
<comment type="caution">
    <text evidence="1">The sequence shown here is derived from an EMBL/GenBank/DDBJ whole genome shotgun (WGS) entry which is preliminary data.</text>
</comment>
<organism evidence="1 2">
    <name type="scientific">Xylaria bambusicola</name>
    <dbReference type="NCBI Taxonomy" id="326684"/>
    <lineage>
        <taxon>Eukaryota</taxon>
        <taxon>Fungi</taxon>
        <taxon>Dikarya</taxon>
        <taxon>Ascomycota</taxon>
        <taxon>Pezizomycotina</taxon>
        <taxon>Sordariomycetes</taxon>
        <taxon>Xylariomycetidae</taxon>
        <taxon>Xylariales</taxon>
        <taxon>Xylariaceae</taxon>
        <taxon>Xylaria</taxon>
    </lineage>
</organism>
<protein>
    <submittedName>
        <fullName evidence="1">Uncharacterized protein</fullName>
    </submittedName>
</protein>